<dbReference type="OrthoDB" id="2357511at2"/>
<evidence type="ECO:0000313" key="1">
    <source>
        <dbReference type="EMBL" id="KSU47967.1"/>
    </source>
</evidence>
<proteinExistence type="predicted"/>
<dbReference type="EMBL" id="LNQL01000006">
    <property type="protein sequence ID" value="KSU47967.1"/>
    <property type="molecule type" value="Genomic_DNA"/>
</dbReference>
<name>A0A0V8GCU6_9BACL</name>
<evidence type="ECO:0008006" key="3">
    <source>
        <dbReference type="Google" id="ProtNLM"/>
    </source>
</evidence>
<dbReference type="Proteomes" id="UP000053797">
    <property type="component" value="Unassembled WGS sequence"/>
</dbReference>
<dbReference type="AlphaFoldDB" id="A0A0V8GCU6"/>
<accession>A0A0V8GCU6</accession>
<sequence>MFASKKRSNRKWKQLTSRQHILHLEHLYQSREETIVRDRLSLQHIMERAVRTGQTVHVRLKQLDTVSGSIQAIFHDRGTIELVTSTGMRRMVQSSDVIDIQWTTT</sequence>
<evidence type="ECO:0000313" key="2">
    <source>
        <dbReference type="Proteomes" id="UP000053797"/>
    </source>
</evidence>
<dbReference type="RefSeq" id="WP_058265951.1">
    <property type="nucleotide sequence ID" value="NZ_FMYN01000006.1"/>
</dbReference>
<comment type="caution">
    <text evidence="1">The sequence shown here is derived from an EMBL/GenBank/DDBJ whole genome shotgun (WGS) entry which is preliminary data.</text>
</comment>
<protein>
    <recommendedName>
        <fullName evidence="3">YolD-like protein</fullName>
    </recommendedName>
</protein>
<organism evidence="1 2">
    <name type="scientific">Exiguobacterium indicum</name>
    <dbReference type="NCBI Taxonomy" id="296995"/>
    <lineage>
        <taxon>Bacteria</taxon>
        <taxon>Bacillati</taxon>
        <taxon>Bacillota</taxon>
        <taxon>Bacilli</taxon>
        <taxon>Bacillales</taxon>
        <taxon>Bacillales Family XII. Incertae Sedis</taxon>
        <taxon>Exiguobacterium</taxon>
    </lineage>
</organism>
<reference evidence="1 2" key="1">
    <citation type="journal article" date="2015" name="Int. J. Syst. Evol. Microbiol.">
        <title>Exiguobacterium enclense sp. nov., isolated from sediment.</title>
        <authorList>
            <person name="Dastager S.G."/>
            <person name="Mawlankar R."/>
            <person name="Sonalkar V.V."/>
            <person name="Thorat M.N."/>
            <person name="Mual P."/>
            <person name="Verma A."/>
            <person name="Krishnamurthi S."/>
            <person name="Tang S.K."/>
            <person name="Li W.J."/>
        </authorList>
    </citation>
    <scope>NUCLEOTIDE SEQUENCE [LARGE SCALE GENOMIC DNA]</scope>
    <source>
        <strain evidence="1 2">NIO-1109</strain>
    </source>
</reference>
<gene>
    <name evidence="1" type="ORF">AS033_15035</name>
</gene>